<feature type="transmembrane region" description="Helical" evidence="1">
    <location>
        <begin position="402"/>
        <end position="427"/>
    </location>
</feature>
<feature type="transmembrane region" description="Helical" evidence="1">
    <location>
        <begin position="96"/>
        <end position="124"/>
    </location>
</feature>
<dbReference type="PANTHER" id="PTHR30354">
    <property type="entry name" value="GNT FAMILY GLUCONATE TRANSPORTER"/>
    <property type="match status" value="1"/>
</dbReference>
<dbReference type="GO" id="GO:0005886">
    <property type="term" value="C:plasma membrane"/>
    <property type="evidence" value="ECO:0007669"/>
    <property type="project" value="TreeGrafter"/>
</dbReference>
<dbReference type="EMBL" id="CP002069">
    <property type="protein sequence ID" value="ADI73359.1"/>
    <property type="molecule type" value="Genomic_DNA"/>
</dbReference>
<keyword evidence="1" id="KW-1133">Transmembrane helix</keyword>
<dbReference type="HOGENOM" id="CLU_027949_0_2_2"/>
<dbReference type="OrthoDB" id="99138at2157"/>
<dbReference type="KEGG" id="mev:Metev_0443"/>
<feature type="transmembrane region" description="Helical" evidence="1">
    <location>
        <begin position="173"/>
        <end position="192"/>
    </location>
</feature>
<dbReference type="Pfam" id="PF02447">
    <property type="entry name" value="GntP_permease"/>
    <property type="match status" value="1"/>
</dbReference>
<evidence type="ECO:0000256" key="1">
    <source>
        <dbReference type="SAM" id="Phobius"/>
    </source>
</evidence>
<keyword evidence="3" id="KW-1185">Reference proteome</keyword>
<feature type="transmembrane region" description="Helical" evidence="1">
    <location>
        <begin position="224"/>
        <end position="241"/>
    </location>
</feature>
<keyword evidence="1" id="KW-0812">Transmembrane</keyword>
<dbReference type="GeneID" id="9346062"/>
<feature type="transmembrane region" description="Helical" evidence="1">
    <location>
        <begin position="136"/>
        <end position="153"/>
    </location>
</feature>
<feature type="transmembrane region" description="Helical" evidence="1">
    <location>
        <begin position="247"/>
        <end position="269"/>
    </location>
</feature>
<dbReference type="RefSeq" id="WP_013193927.1">
    <property type="nucleotide sequence ID" value="NC_014253.1"/>
</dbReference>
<gene>
    <name evidence="2" type="ordered locus">Metev_0443</name>
</gene>
<dbReference type="AlphaFoldDB" id="D7E817"/>
<evidence type="ECO:0000313" key="2">
    <source>
        <dbReference type="EMBL" id="ADI73359.1"/>
    </source>
</evidence>
<feature type="transmembrane region" description="Helical" evidence="1">
    <location>
        <begin position="57"/>
        <end position="76"/>
    </location>
</feature>
<name>D7E817_METEZ</name>
<sequence length="428" mass="45770">MNPVIIFLIALITVLVMTTKLRVHPFLSLITASIVVGILDGNPLDALNSVSLGLGRVFSQFAIIITCGSIIGLILFQTGGTAIIADDLIRFSRKPLFALNLLGFLFAVPVMCSILAYVIFIPIAKDIGSRLNIPKASVAASLGLGTLASFNMVYPSPVIFSAAEELGANTGEILLTGLPVAVIVTIVGYYYAKISCNFGPPPVINPSEAEDNTQGLPRINRIEAYSPICIPVILILSGVIINEQTPLINFISNRNIALLIGVMLAFISARSLGLEQIKNRTDKAVRRSGVVLLDMCGGGALGTTLSMTGIGKDLGQMFTTLNLPDIIIPFMVAVAIQSVQGSRIVTMLVAPSIVVPFLPELNLPASITLLSMASGTFLISHVNDPYFWIFGELIELKTTEIFRSYTIGGVLMGFTGLVLTYISYTILY</sequence>
<dbReference type="PANTHER" id="PTHR30354:SF11">
    <property type="entry name" value="PERMEASE"/>
    <property type="match status" value="1"/>
</dbReference>
<feature type="transmembrane region" description="Helical" evidence="1">
    <location>
        <begin position="290"/>
        <end position="311"/>
    </location>
</feature>
<dbReference type="STRING" id="644295.Metev_0443"/>
<reference evidence="2 3" key="1">
    <citation type="submission" date="2010-06" db="EMBL/GenBank/DDBJ databases">
        <title>Complete sequence chromosome of Methanohalobium evestigatum Z-7303.</title>
        <authorList>
            <consortium name="US DOE Joint Genome Institute"/>
            <person name="Lucas S."/>
            <person name="Copeland A."/>
            <person name="Lapidus A."/>
            <person name="Cheng J.-F."/>
            <person name="Bruce D."/>
            <person name="Goodwin L."/>
            <person name="Pitluck S."/>
            <person name="Saunders E."/>
            <person name="Detter J.C."/>
            <person name="Han C."/>
            <person name="Tapia R."/>
            <person name="Land M."/>
            <person name="Hauser L."/>
            <person name="Kyrpides N."/>
            <person name="Mikhailova N."/>
            <person name="Sieprawska-Lupa M."/>
            <person name="Whitman W.B."/>
            <person name="Anderson I."/>
            <person name="Woyke T."/>
        </authorList>
    </citation>
    <scope>NUCLEOTIDE SEQUENCE [LARGE SCALE GENOMIC DNA]</scope>
    <source>
        <strain evidence="3">ATCC BAA-1072 / DSM 3721 / NBRC 107634 / OCM 161 / Z-7303</strain>
    </source>
</reference>
<keyword evidence="1" id="KW-0472">Membrane</keyword>
<dbReference type="GO" id="GO:0015128">
    <property type="term" value="F:gluconate transmembrane transporter activity"/>
    <property type="evidence" value="ECO:0007669"/>
    <property type="project" value="InterPro"/>
</dbReference>
<organism evidence="2 3">
    <name type="scientific">Methanohalobium evestigatum (strain ATCC BAA-1072 / DSM 3721 / NBRC 107634 / OCM 161 / Z-7303)</name>
    <dbReference type="NCBI Taxonomy" id="644295"/>
    <lineage>
        <taxon>Archaea</taxon>
        <taxon>Methanobacteriati</taxon>
        <taxon>Methanobacteriota</taxon>
        <taxon>Stenosarchaea group</taxon>
        <taxon>Methanomicrobia</taxon>
        <taxon>Methanosarcinales</taxon>
        <taxon>Methanosarcinaceae</taxon>
        <taxon>Methanohalobium</taxon>
    </lineage>
</organism>
<accession>D7E817</accession>
<protein>
    <submittedName>
        <fullName evidence="2">Gluconate transporter</fullName>
    </submittedName>
</protein>
<proteinExistence type="predicted"/>
<dbReference type="InterPro" id="IPR003474">
    <property type="entry name" value="Glcn_transporter"/>
</dbReference>
<dbReference type="Proteomes" id="UP000000391">
    <property type="component" value="Chromosome"/>
</dbReference>
<evidence type="ECO:0000313" key="3">
    <source>
        <dbReference type="Proteomes" id="UP000000391"/>
    </source>
</evidence>